<accession>A0ABT0E2Q5</accession>
<protein>
    <submittedName>
        <fullName evidence="2">Uncharacterized protein</fullName>
    </submittedName>
</protein>
<reference evidence="2" key="1">
    <citation type="submission" date="2022-04" db="EMBL/GenBank/DDBJ databases">
        <title>Alcanivorax sp. CY1518 draft genome sequence.</title>
        <authorList>
            <person name="Zhao G."/>
            <person name="An M."/>
        </authorList>
    </citation>
    <scope>NUCLEOTIDE SEQUENCE</scope>
    <source>
        <strain evidence="2">CY1518</strain>
    </source>
</reference>
<feature type="transmembrane region" description="Helical" evidence="1">
    <location>
        <begin position="34"/>
        <end position="51"/>
    </location>
</feature>
<dbReference type="InterPro" id="IPR051533">
    <property type="entry name" value="WaaL-like"/>
</dbReference>
<feature type="transmembrane region" description="Helical" evidence="1">
    <location>
        <begin position="159"/>
        <end position="174"/>
    </location>
</feature>
<dbReference type="PANTHER" id="PTHR37422">
    <property type="entry name" value="TEICHURONIC ACID BIOSYNTHESIS PROTEIN TUAE"/>
    <property type="match status" value="1"/>
</dbReference>
<feature type="transmembrane region" description="Helical" evidence="1">
    <location>
        <begin position="358"/>
        <end position="374"/>
    </location>
</feature>
<feature type="transmembrane region" description="Helical" evidence="1">
    <location>
        <begin position="275"/>
        <end position="294"/>
    </location>
</feature>
<proteinExistence type="predicted"/>
<feature type="transmembrane region" description="Helical" evidence="1">
    <location>
        <begin position="127"/>
        <end position="147"/>
    </location>
</feature>
<keyword evidence="1" id="KW-0472">Membrane</keyword>
<dbReference type="Proteomes" id="UP001165524">
    <property type="component" value="Unassembled WGS sequence"/>
</dbReference>
<feature type="transmembrane region" description="Helical" evidence="1">
    <location>
        <begin position="306"/>
        <end position="324"/>
    </location>
</feature>
<feature type="transmembrane region" description="Helical" evidence="1">
    <location>
        <begin position="336"/>
        <end position="352"/>
    </location>
</feature>
<evidence type="ECO:0000313" key="2">
    <source>
        <dbReference type="EMBL" id="MCK0536102.1"/>
    </source>
</evidence>
<feature type="transmembrane region" description="Helical" evidence="1">
    <location>
        <begin position="220"/>
        <end position="240"/>
    </location>
</feature>
<evidence type="ECO:0000313" key="3">
    <source>
        <dbReference type="Proteomes" id="UP001165524"/>
    </source>
</evidence>
<dbReference type="PANTHER" id="PTHR37422:SF13">
    <property type="entry name" value="LIPOPOLYSACCHARIDE BIOSYNTHESIS PROTEIN PA4999-RELATED"/>
    <property type="match status" value="1"/>
</dbReference>
<dbReference type="EMBL" id="JALKII010000001">
    <property type="protein sequence ID" value="MCK0536102.1"/>
    <property type="molecule type" value="Genomic_DNA"/>
</dbReference>
<feature type="transmembrane region" description="Helical" evidence="1">
    <location>
        <begin position="97"/>
        <end position="115"/>
    </location>
</feature>
<feature type="transmembrane region" description="Helical" evidence="1">
    <location>
        <begin position="12"/>
        <end position="28"/>
    </location>
</feature>
<feature type="transmembrane region" description="Helical" evidence="1">
    <location>
        <begin position="63"/>
        <end position="85"/>
    </location>
</feature>
<feature type="transmembrane region" description="Helical" evidence="1">
    <location>
        <begin position="181"/>
        <end position="214"/>
    </location>
</feature>
<sequence>MEGFEERSRGSLFFAISLLLCLPTNFRFSESVGFGELGLLLCILLFFFRYFSLKHRRRGMRAAASMPMALLCYLIFVLLPVTFFNSLYENGALFRDYLAFLFCGLVILSCALYGLDVRKSMRIFCSLLLVYLVATYFFGGDAFWYSVRFTGGAKNPNQLALYIVCAVFAAVISYDSKAARYFFGFTLGLIGLATVSDAYYLFLGVIFSCYAAVALFPYRFFFLTFPIVLLLLMSAIFLFFPDSSEYISEVWETADEGGSRVSLYLHGLMAWLNDFYTFILGNGAGAFSGAYMPYEGAEAHNTPIDMLSIGGCVAFVLFYSYFFYIVWSYYKLGRKMEVSILIGIFVFSFFHFVLRHPVFWVAIYLAGLNLTVYLKRSRDLCVE</sequence>
<keyword evidence="1" id="KW-1133">Transmembrane helix</keyword>
<name>A0ABT0E2Q5_9GAMM</name>
<keyword evidence="3" id="KW-1185">Reference proteome</keyword>
<gene>
    <name evidence="2" type="ORF">MU846_00055</name>
</gene>
<keyword evidence="1" id="KW-0812">Transmembrane</keyword>
<dbReference type="RefSeq" id="WP_246946973.1">
    <property type="nucleotide sequence ID" value="NZ_JALKII010000001.1"/>
</dbReference>
<organism evidence="2 3">
    <name type="scientific">Alcanivorax quisquiliarum</name>
    <dbReference type="NCBI Taxonomy" id="2933565"/>
    <lineage>
        <taxon>Bacteria</taxon>
        <taxon>Pseudomonadati</taxon>
        <taxon>Pseudomonadota</taxon>
        <taxon>Gammaproteobacteria</taxon>
        <taxon>Oceanospirillales</taxon>
        <taxon>Alcanivoracaceae</taxon>
        <taxon>Alcanivorax</taxon>
    </lineage>
</organism>
<evidence type="ECO:0000256" key="1">
    <source>
        <dbReference type="SAM" id="Phobius"/>
    </source>
</evidence>
<comment type="caution">
    <text evidence="2">The sequence shown here is derived from an EMBL/GenBank/DDBJ whole genome shotgun (WGS) entry which is preliminary data.</text>
</comment>